<accession>A0A8J2SG24</accession>
<proteinExistence type="predicted"/>
<sequence>MATAVAPRIVGLEDNETTLDLPDSLRNTADAKRSFPALNYAFAAGHAIALESDGAGALSIRVTNPGGLVHSQQLTKGPASVFLQQNDFNLGFSLCDLSNKYKQAIYGVEDDELEGWMPTEHSPYFAFETKYTKASKRLMTAKTSLTLATAGCALDGKAFEASSFVDALEAVEAQC</sequence>
<dbReference type="Proteomes" id="UP000789595">
    <property type="component" value="Unassembled WGS sequence"/>
</dbReference>
<gene>
    <name evidence="1" type="ORF">PECAL_1P34920</name>
</gene>
<dbReference type="EMBL" id="CAKKNE010000001">
    <property type="protein sequence ID" value="CAH0366976.1"/>
    <property type="molecule type" value="Genomic_DNA"/>
</dbReference>
<organism evidence="1 2">
    <name type="scientific">Pelagomonas calceolata</name>
    <dbReference type="NCBI Taxonomy" id="35677"/>
    <lineage>
        <taxon>Eukaryota</taxon>
        <taxon>Sar</taxon>
        <taxon>Stramenopiles</taxon>
        <taxon>Ochrophyta</taxon>
        <taxon>Pelagophyceae</taxon>
        <taxon>Pelagomonadales</taxon>
        <taxon>Pelagomonadaceae</taxon>
        <taxon>Pelagomonas</taxon>
    </lineage>
</organism>
<protein>
    <submittedName>
        <fullName evidence="1">Uncharacterized protein</fullName>
    </submittedName>
</protein>
<evidence type="ECO:0000313" key="1">
    <source>
        <dbReference type="EMBL" id="CAH0366976.1"/>
    </source>
</evidence>
<evidence type="ECO:0000313" key="2">
    <source>
        <dbReference type="Proteomes" id="UP000789595"/>
    </source>
</evidence>
<keyword evidence="2" id="KW-1185">Reference proteome</keyword>
<comment type="caution">
    <text evidence="1">The sequence shown here is derived from an EMBL/GenBank/DDBJ whole genome shotgun (WGS) entry which is preliminary data.</text>
</comment>
<dbReference type="AlphaFoldDB" id="A0A8J2SG24"/>
<reference evidence="1" key="1">
    <citation type="submission" date="2021-11" db="EMBL/GenBank/DDBJ databases">
        <authorList>
            <consortium name="Genoscope - CEA"/>
            <person name="William W."/>
        </authorList>
    </citation>
    <scope>NUCLEOTIDE SEQUENCE</scope>
</reference>
<name>A0A8J2SG24_9STRA</name>